<organism evidence="2 3">
    <name type="scientific">Pseudoglutamicibacter albus DNF00011</name>
    <dbReference type="NCBI Taxonomy" id="1401063"/>
    <lineage>
        <taxon>Bacteria</taxon>
        <taxon>Bacillati</taxon>
        <taxon>Actinomycetota</taxon>
        <taxon>Actinomycetes</taxon>
        <taxon>Micrococcales</taxon>
        <taxon>Micrococcaceae</taxon>
        <taxon>Pseudoglutamicibacter</taxon>
    </lineage>
</organism>
<dbReference type="PANTHER" id="PTHR30157">
    <property type="entry name" value="FERRIC REDUCTASE, NADPH-DEPENDENT"/>
    <property type="match status" value="1"/>
</dbReference>
<sequence>MSVSARTLRLVPVALRQLAVVRVVDVTSGMKRITLSGSQLGEFTSPEGKPQPAFTSPGFDDDIRLLFPYPGESEPVLPVIEDGRVTFAEGRRPLARAYSVRRYNSQSRELDVDFVLHGHGVAADWARRTRPGDPIHIAGPGKTQSLPTGRDWFLVAGDDTAIPAISRLLEELPHDARGQVLIDVADADHRQELIAPEGIEISWIPRHAGTRHPLLNAIQGLSWPGGEPFAWLAGEQAEVQKMRRFLVKERGVPKSDIDFTGYWKRGAAGLVGK</sequence>
<dbReference type="Pfam" id="PF08021">
    <property type="entry name" value="FAD_binding_9"/>
    <property type="match status" value="1"/>
</dbReference>
<dbReference type="Pfam" id="PF04954">
    <property type="entry name" value="SIP"/>
    <property type="match status" value="1"/>
</dbReference>
<dbReference type="GO" id="GO:0016491">
    <property type="term" value="F:oxidoreductase activity"/>
    <property type="evidence" value="ECO:0007669"/>
    <property type="project" value="InterPro"/>
</dbReference>
<dbReference type="PANTHER" id="PTHR30157:SF0">
    <property type="entry name" value="NADPH-DEPENDENT FERRIC-CHELATE REDUCTASE"/>
    <property type="match status" value="1"/>
</dbReference>
<dbReference type="InterPro" id="IPR017938">
    <property type="entry name" value="Riboflavin_synthase-like_b-brl"/>
</dbReference>
<proteinExistence type="predicted"/>
<dbReference type="SUPFAM" id="SSF63380">
    <property type="entry name" value="Riboflavin synthase domain-like"/>
    <property type="match status" value="1"/>
</dbReference>
<dbReference type="EMBL" id="JRNH01000001">
    <property type="protein sequence ID" value="KGF21751.1"/>
    <property type="molecule type" value="Genomic_DNA"/>
</dbReference>
<dbReference type="InterPro" id="IPR039374">
    <property type="entry name" value="SIP_fam"/>
</dbReference>
<dbReference type="InterPro" id="IPR007037">
    <property type="entry name" value="SIP_rossman_dom"/>
</dbReference>
<dbReference type="AlphaFoldDB" id="A0A095YI03"/>
<dbReference type="CDD" id="cd06193">
    <property type="entry name" value="siderophore_interacting"/>
    <property type="match status" value="1"/>
</dbReference>
<gene>
    <name evidence="2" type="ORF">HMPREF2128_00135</name>
</gene>
<name>A0A095YI03_9MICC</name>
<dbReference type="InterPro" id="IPR013113">
    <property type="entry name" value="SIP_FAD-bd"/>
</dbReference>
<dbReference type="PROSITE" id="PS51384">
    <property type="entry name" value="FAD_FR"/>
    <property type="match status" value="1"/>
</dbReference>
<dbReference type="Gene3D" id="2.40.30.10">
    <property type="entry name" value="Translation factors"/>
    <property type="match status" value="1"/>
</dbReference>
<evidence type="ECO:0000313" key="2">
    <source>
        <dbReference type="EMBL" id="KGF21751.1"/>
    </source>
</evidence>
<accession>A0A095YI03</accession>
<protein>
    <submittedName>
        <fullName evidence="2">Side tail fiber protein</fullName>
    </submittedName>
</protein>
<feature type="domain" description="FAD-binding FR-type" evidence="1">
    <location>
        <begin position="13"/>
        <end position="147"/>
    </location>
</feature>
<comment type="caution">
    <text evidence="2">The sequence shown here is derived from an EMBL/GenBank/DDBJ whole genome shotgun (WGS) entry which is preliminary data.</text>
</comment>
<dbReference type="RefSeq" id="WP_035754232.1">
    <property type="nucleotide sequence ID" value="NZ_JRNH01000001.1"/>
</dbReference>
<dbReference type="Proteomes" id="UP000053528">
    <property type="component" value="Unassembled WGS sequence"/>
</dbReference>
<dbReference type="InterPro" id="IPR039261">
    <property type="entry name" value="FNR_nucleotide-bd"/>
</dbReference>
<evidence type="ECO:0000313" key="3">
    <source>
        <dbReference type="Proteomes" id="UP000053528"/>
    </source>
</evidence>
<evidence type="ECO:0000259" key="1">
    <source>
        <dbReference type="PROSITE" id="PS51384"/>
    </source>
</evidence>
<reference evidence="2 3" key="1">
    <citation type="submission" date="2014-07" db="EMBL/GenBank/DDBJ databases">
        <authorList>
            <person name="McCorrison J."/>
            <person name="Sanka R."/>
            <person name="Torralba M."/>
            <person name="Gillis M."/>
            <person name="Haft D.H."/>
            <person name="Methe B."/>
            <person name="Sutton G."/>
            <person name="Nelson K.E."/>
        </authorList>
    </citation>
    <scope>NUCLEOTIDE SEQUENCE [LARGE SCALE GENOMIC DNA]</scope>
    <source>
        <strain evidence="2 3">DNF00011</strain>
    </source>
</reference>
<dbReference type="Gene3D" id="3.40.50.80">
    <property type="entry name" value="Nucleotide-binding domain of ferredoxin-NADP reductase (FNR) module"/>
    <property type="match status" value="1"/>
</dbReference>
<dbReference type="InterPro" id="IPR017927">
    <property type="entry name" value="FAD-bd_FR_type"/>
</dbReference>